<dbReference type="RefSeq" id="WP_184997988.1">
    <property type="nucleotide sequence ID" value="NZ_BOMK01000073.1"/>
</dbReference>
<accession>A0A7W7MTY6</accession>
<evidence type="ECO:0000313" key="4">
    <source>
        <dbReference type="Proteomes" id="UP000578112"/>
    </source>
</evidence>
<keyword evidence="2" id="KW-1133">Transmembrane helix</keyword>
<proteinExistence type="predicted"/>
<evidence type="ECO:0000313" key="3">
    <source>
        <dbReference type="EMBL" id="MBB4766896.1"/>
    </source>
</evidence>
<sequence length="203" mass="20907">MSINKTDDAVAEYLQELESRLSGLPVLQRRELLADLEAHITSERIERAVVSEGEVLEILERLGSPEVVAAAAYEEAGLLQPAGAAAGRRLPPVPPPPDEPVFRGPAAPPPYAAPPPFSAPPPFVGPPVSPPPFIGHSPTKGQTGTGARVAIAVAIVAAVFIALGCLVGSLALSRGAEAPEPMTGIAPEPAVTAPLHDEVDLPD</sequence>
<gene>
    <name evidence="3" type="ORF">BJ971_007452</name>
</gene>
<dbReference type="Pfam" id="PF22564">
    <property type="entry name" value="HAAS"/>
    <property type="match status" value="1"/>
</dbReference>
<reference evidence="3 4" key="1">
    <citation type="submission" date="2020-08" db="EMBL/GenBank/DDBJ databases">
        <title>Sequencing the genomes of 1000 actinobacteria strains.</title>
        <authorList>
            <person name="Klenk H.-P."/>
        </authorList>
    </citation>
    <scope>NUCLEOTIDE SEQUENCE [LARGE SCALE GENOMIC DNA]</scope>
    <source>
        <strain evidence="3 4">DSM 43149</strain>
    </source>
</reference>
<dbReference type="Proteomes" id="UP000578112">
    <property type="component" value="Unassembled WGS sequence"/>
</dbReference>
<feature type="region of interest" description="Disordered" evidence="1">
    <location>
        <begin position="87"/>
        <end position="109"/>
    </location>
</feature>
<feature type="region of interest" description="Disordered" evidence="1">
    <location>
        <begin position="179"/>
        <end position="203"/>
    </location>
</feature>
<evidence type="ECO:0000256" key="2">
    <source>
        <dbReference type="SAM" id="Phobius"/>
    </source>
</evidence>
<keyword evidence="2" id="KW-0812">Transmembrane</keyword>
<keyword evidence="2" id="KW-0472">Membrane</keyword>
<comment type="caution">
    <text evidence="3">The sequence shown here is derived from an EMBL/GenBank/DDBJ whole genome shotgun (WGS) entry which is preliminary data.</text>
</comment>
<feature type="transmembrane region" description="Helical" evidence="2">
    <location>
        <begin position="149"/>
        <end position="172"/>
    </location>
</feature>
<name>A0A7W7MTY6_9ACTN</name>
<dbReference type="AlphaFoldDB" id="A0A7W7MTY6"/>
<protein>
    <submittedName>
        <fullName evidence="3">Uncharacterized protein</fullName>
    </submittedName>
</protein>
<keyword evidence="4" id="KW-1185">Reference proteome</keyword>
<dbReference type="EMBL" id="JACHNH010000001">
    <property type="protein sequence ID" value="MBB4766896.1"/>
    <property type="molecule type" value="Genomic_DNA"/>
</dbReference>
<organism evidence="3 4">
    <name type="scientific">Actinoplanes digitatis</name>
    <dbReference type="NCBI Taxonomy" id="1868"/>
    <lineage>
        <taxon>Bacteria</taxon>
        <taxon>Bacillati</taxon>
        <taxon>Actinomycetota</taxon>
        <taxon>Actinomycetes</taxon>
        <taxon>Micromonosporales</taxon>
        <taxon>Micromonosporaceae</taxon>
        <taxon>Actinoplanes</taxon>
    </lineage>
</organism>
<evidence type="ECO:0000256" key="1">
    <source>
        <dbReference type="SAM" id="MobiDB-lite"/>
    </source>
</evidence>